<feature type="non-terminal residue" evidence="1">
    <location>
        <position position="40"/>
    </location>
</feature>
<accession>A0A382M8L5</accession>
<dbReference type="AlphaFoldDB" id="A0A382M8L5"/>
<sequence length="40" mass="4498">MAKIHKFQDDITKEVANSLKESIAIDTEATGLQIPERDKL</sequence>
<protein>
    <recommendedName>
        <fullName evidence="2">3'-5' exonuclease domain-containing protein</fullName>
    </recommendedName>
</protein>
<dbReference type="EMBL" id="UINC01092045">
    <property type="protein sequence ID" value="SVC45303.1"/>
    <property type="molecule type" value="Genomic_DNA"/>
</dbReference>
<gene>
    <name evidence="1" type="ORF">METZ01_LOCUS298157</name>
</gene>
<reference evidence="1" key="1">
    <citation type="submission" date="2018-05" db="EMBL/GenBank/DDBJ databases">
        <authorList>
            <person name="Lanie J.A."/>
            <person name="Ng W.-L."/>
            <person name="Kazmierczak K.M."/>
            <person name="Andrzejewski T.M."/>
            <person name="Davidsen T.M."/>
            <person name="Wayne K.J."/>
            <person name="Tettelin H."/>
            <person name="Glass J.I."/>
            <person name="Rusch D."/>
            <person name="Podicherti R."/>
            <person name="Tsui H.-C.T."/>
            <person name="Winkler M.E."/>
        </authorList>
    </citation>
    <scope>NUCLEOTIDE SEQUENCE</scope>
</reference>
<name>A0A382M8L5_9ZZZZ</name>
<proteinExistence type="predicted"/>
<evidence type="ECO:0000313" key="1">
    <source>
        <dbReference type="EMBL" id="SVC45303.1"/>
    </source>
</evidence>
<organism evidence="1">
    <name type="scientific">marine metagenome</name>
    <dbReference type="NCBI Taxonomy" id="408172"/>
    <lineage>
        <taxon>unclassified sequences</taxon>
        <taxon>metagenomes</taxon>
        <taxon>ecological metagenomes</taxon>
    </lineage>
</organism>
<evidence type="ECO:0008006" key="2">
    <source>
        <dbReference type="Google" id="ProtNLM"/>
    </source>
</evidence>